<protein>
    <submittedName>
        <fullName evidence="6">LysR family transcriptional regulator</fullName>
    </submittedName>
</protein>
<evidence type="ECO:0000256" key="2">
    <source>
        <dbReference type="ARBA" id="ARBA00023015"/>
    </source>
</evidence>
<dbReference type="Gene3D" id="3.40.190.10">
    <property type="entry name" value="Periplasmic binding protein-like II"/>
    <property type="match status" value="2"/>
</dbReference>
<sequence>MCGMELEFRHLRALIAVADEGSITRAAAVLGLSQPALTAQIQRIERALGAPVFERGYSGVVPTGFGRTVLTRARTVVNEMAGLQGVVPPGSVATGGVELQLGCYPGALASAVVPPLVAAYEEPLRIHMHCDPSAADLLARVRTGRLDAAVVVEVIGFETGPQDGLLREVVVPVEPMFVALSENHPQASQDEVDLIELVDENWIVDPQVDAGVTAALRWACGEAGFEPRITHEISDASAAREFIVSGQCVSMAQATSAEGRGLVVRPMRGDPIIRRIDLATRRPCPVEPALLRRIVAEAYLGLTGRNPSYARWWAQNAVMTN</sequence>
<dbReference type="InterPro" id="IPR036390">
    <property type="entry name" value="WH_DNA-bd_sf"/>
</dbReference>
<dbReference type="Pfam" id="PF03466">
    <property type="entry name" value="LysR_substrate"/>
    <property type="match status" value="1"/>
</dbReference>
<dbReference type="InterPro" id="IPR036388">
    <property type="entry name" value="WH-like_DNA-bd_sf"/>
</dbReference>
<evidence type="ECO:0000256" key="1">
    <source>
        <dbReference type="ARBA" id="ARBA00009437"/>
    </source>
</evidence>
<dbReference type="PRINTS" id="PR00039">
    <property type="entry name" value="HTHLYSR"/>
</dbReference>
<feature type="domain" description="HTH lysR-type" evidence="5">
    <location>
        <begin position="6"/>
        <end position="63"/>
    </location>
</feature>
<dbReference type="Proteomes" id="UP000660680">
    <property type="component" value="Unassembled WGS sequence"/>
</dbReference>
<organism evidence="6 7">
    <name type="scientific">Actinokineospora fastidiosa</name>
    <dbReference type="NCBI Taxonomy" id="1816"/>
    <lineage>
        <taxon>Bacteria</taxon>
        <taxon>Bacillati</taxon>
        <taxon>Actinomycetota</taxon>
        <taxon>Actinomycetes</taxon>
        <taxon>Pseudonocardiales</taxon>
        <taxon>Pseudonocardiaceae</taxon>
        <taxon>Actinokineospora</taxon>
    </lineage>
</organism>
<accession>A0A918GRW8</accession>
<dbReference type="InterPro" id="IPR005119">
    <property type="entry name" value="LysR_subst-bd"/>
</dbReference>
<reference evidence="6" key="2">
    <citation type="submission" date="2020-09" db="EMBL/GenBank/DDBJ databases">
        <authorList>
            <person name="Sun Q."/>
            <person name="Ohkuma M."/>
        </authorList>
    </citation>
    <scope>NUCLEOTIDE SEQUENCE</scope>
    <source>
        <strain evidence="6">JCM 3276</strain>
    </source>
</reference>
<evidence type="ECO:0000313" key="6">
    <source>
        <dbReference type="EMBL" id="GGS54100.1"/>
    </source>
</evidence>
<proteinExistence type="inferred from homology"/>
<dbReference type="GO" id="GO:0003677">
    <property type="term" value="F:DNA binding"/>
    <property type="evidence" value="ECO:0007669"/>
    <property type="project" value="UniProtKB-KW"/>
</dbReference>
<evidence type="ECO:0000259" key="5">
    <source>
        <dbReference type="PROSITE" id="PS50931"/>
    </source>
</evidence>
<dbReference type="PANTHER" id="PTHR30346:SF30">
    <property type="entry name" value="SMALL NEUTRAL PROTEASE REGULATORY PROTEIN"/>
    <property type="match status" value="1"/>
</dbReference>
<comment type="similarity">
    <text evidence="1">Belongs to the LysR transcriptional regulatory family.</text>
</comment>
<dbReference type="InterPro" id="IPR000847">
    <property type="entry name" value="LysR_HTH_N"/>
</dbReference>
<dbReference type="Pfam" id="PF00126">
    <property type="entry name" value="HTH_1"/>
    <property type="match status" value="1"/>
</dbReference>
<keyword evidence="3" id="KW-0238">DNA-binding</keyword>
<comment type="caution">
    <text evidence="6">The sequence shown here is derived from an EMBL/GenBank/DDBJ whole genome shotgun (WGS) entry which is preliminary data.</text>
</comment>
<dbReference type="EMBL" id="BMRB01000007">
    <property type="protein sequence ID" value="GGS54100.1"/>
    <property type="molecule type" value="Genomic_DNA"/>
</dbReference>
<dbReference type="GO" id="GO:0003700">
    <property type="term" value="F:DNA-binding transcription factor activity"/>
    <property type="evidence" value="ECO:0007669"/>
    <property type="project" value="InterPro"/>
</dbReference>
<dbReference type="AlphaFoldDB" id="A0A918GRW8"/>
<reference evidence="6" key="1">
    <citation type="journal article" date="2014" name="Int. J. Syst. Evol. Microbiol.">
        <title>Complete genome sequence of Corynebacterium casei LMG S-19264T (=DSM 44701T), isolated from a smear-ripened cheese.</title>
        <authorList>
            <consortium name="US DOE Joint Genome Institute (JGI-PGF)"/>
            <person name="Walter F."/>
            <person name="Albersmeier A."/>
            <person name="Kalinowski J."/>
            <person name="Ruckert C."/>
        </authorList>
    </citation>
    <scope>NUCLEOTIDE SEQUENCE</scope>
    <source>
        <strain evidence="6">JCM 3276</strain>
    </source>
</reference>
<dbReference type="PANTHER" id="PTHR30346">
    <property type="entry name" value="TRANSCRIPTIONAL DUAL REGULATOR HCAR-RELATED"/>
    <property type="match status" value="1"/>
</dbReference>
<dbReference type="Gene3D" id="1.10.10.10">
    <property type="entry name" value="Winged helix-like DNA-binding domain superfamily/Winged helix DNA-binding domain"/>
    <property type="match status" value="1"/>
</dbReference>
<evidence type="ECO:0000256" key="3">
    <source>
        <dbReference type="ARBA" id="ARBA00023125"/>
    </source>
</evidence>
<keyword evidence="2" id="KW-0805">Transcription regulation</keyword>
<gene>
    <name evidence="6" type="ORF">GCM10010171_56530</name>
</gene>
<dbReference type="SUPFAM" id="SSF46785">
    <property type="entry name" value="Winged helix' DNA-binding domain"/>
    <property type="match status" value="1"/>
</dbReference>
<dbReference type="GO" id="GO:0032993">
    <property type="term" value="C:protein-DNA complex"/>
    <property type="evidence" value="ECO:0007669"/>
    <property type="project" value="TreeGrafter"/>
</dbReference>
<evidence type="ECO:0000256" key="4">
    <source>
        <dbReference type="ARBA" id="ARBA00023163"/>
    </source>
</evidence>
<evidence type="ECO:0000313" key="7">
    <source>
        <dbReference type="Proteomes" id="UP000660680"/>
    </source>
</evidence>
<keyword evidence="7" id="KW-1185">Reference proteome</keyword>
<name>A0A918GRW8_9PSEU</name>
<keyword evidence="4" id="KW-0804">Transcription</keyword>
<dbReference type="PROSITE" id="PS50931">
    <property type="entry name" value="HTH_LYSR"/>
    <property type="match status" value="1"/>
</dbReference>
<dbReference type="SUPFAM" id="SSF53850">
    <property type="entry name" value="Periplasmic binding protein-like II"/>
    <property type="match status" value="1"/>
</dbReference>